<dbReference type="KEGG" id="ppi:YSA_08028"/>
<dbReference type="EMBL" id="CP003588">
    <property type="protein sequence ID" value="AFK71112.1"/>
    <property type="molecule type" value="Genomic_DNA"/>
</dbReference>
<protein>
    <submittedName>
        <fullName evidence="1">Uncharacterized protein</fullName>
    </submittedName>
</protein>
<organism evidence="1 2">
    <name type="scientific">Pseudomonas putida ND6</name>
    <dbReference type="NCBI Taxonomy" id="231023"/>
    <lineage>
        <taxon>Bacteria</taxon>
        <taxon>Pseudomonadati</taxon>
        <taxon>Pseudomonadota</taxon>
        <taxon>Gammaproteobacteria</taxon>
        <taxon>Pseudomonadales</taxon>
        <taxon>Pseudomonadaceae</taxon>
        <taxon>Pseudomonas</taxon>
    </lineage>
</organism>
<sequence length="80" mass="8949">MQANPFLVKGFVVFAGGVMKRLFVGMLLACCLGQVQAAPAPYWRWESLVDGRLVCSQWSPGEGWRRFAGPYNNARCRDLP</sequence>
<dbReference type="PATRIC" id="fig|231023.4.peg.3860"/>
<dbReference type="AlphaFoldDB" id="I3V041"/>
<reference evidence="1 2" key="1">
    <citation type="journal article" date="2012" name="J. Bacteriol.">
        <title>Complete Genome Sequence of the Naphthalene-Degrading Pseudomonas putida Strain ND6.</title>
        <authorList>
            <person name="Li S."/>
            <person name="Zhao H."/>
            <person name="Li Y."/>
            <person name="Niu S."/>
            <person name="Cai B."/>
        </authorList>
    </citation>
    <scope>NUCLEOTIDE SEQUENCE [LARGE SCALE GENOMIC DNA]</scope>
    <source>
        <strain evidence="1 2">ND6</strain>
    </source>
</reference>
<dbReference type="HOGENOM" id="CLU_176013_1_0_6"/>
<dbReference type="Proteomes" id="UP000005268">
    <property type="component" value="Chromosome"/>
</dbReference>
<gene>
    <name evidence="1" type="ORF">YSA_08028</name>
</gene>
<evidence type="ECO:0000313" key="2">
    <source>
        <dbReference type="Proteomes" id="UP000005268"/>
    </source>
</evidence>
<evidence type="ECO:0000313" key="1">
    <source>
        <dbReference type="EMBL" id="AFK71112.1"/>
    </source>
</evidence>
<name>I3V041_PSEPU</name>
<proteinExistence type="predicted"/>
<accession>I3V041</accession>